<evidence type="ECO:0000313" key="2">
    <source>
        <dbReference type="WBParaSite" id="Csp11.Scaffold630.g21618.t1"/>
    </source>
</evidence>
<name>A0A1I7V228_9PELO</name>
<accession>A0A1I7V228</accession>
<proteinExistence type="predicted"/>
<keyword evidence="1" id="KW-1185">Reference proteome</keyword>
<organism evidence="1 2">
    <name type="scientific">Caenorhabditis tropicalis</name>
    <dbReference type="NCBI Taxonomy" id="1561998"/>
    <lineage>
        <taxon>Eukaryota</taxon>
        <taxon>Metazoa</taxon>
        <taxon>Ecdysozoa</taxon>
        <taxon>Nematoda</taxon>
        <taxon>Chromadorea</taxon>
        <taxon>Rhabditida</taxon>
        <taxon>Rhabditina</taxon>
        <taxon>Rhabditomorpha</taxon>
        <taxon>Rhabditoidea</taxon>
        <taxon>Rhabditidae</taxon>
        <taxon>Peloderinae</taxon>
        <taxon>Caenorhabditis</taxon>
    </lineage>
</organism>
<evidence type="ECO:0000313" key="1">
    <source>
        <dbReference type="Proteomes" id="UP000095282"/>
    </source>
</evidence>
<sequence length="109" mass="12533">MSSDEVLIVIQNFLSKPRPLGSFFTLGSGTPFDTLGILEQLGESSYFHENENCRVYPVFNSPYILLVRLEDRLVTGVIRRLDQLLDDEEKPRFSNWSDHIQRLGEGVPY</sequence>
<reference evidence="2" key="1">
    <citation type="submission" date="2016-11" db="UniProtKB">
        <authorList>
            <consortium name="WormBaseParasite"/>
        </authorList>
    </citation>
    <scope>IDENTIFICATION</scope>
</reference>
<dbReference type="Proteomes" id="UP000095282">
    <property type="component" value="Unplaced"/>
</dbReference>
<dbReference type="AlphaFoldDB" id="A0A1I7V228"/>
<dbReference type="WBParaSite" id="Csp11.Scaffold630.g21618.t1">
    <property type="protein sequence ID" value="Csp11.Scaffold630.g21618.t1"/>
    <property type="gene ID" value="Csp11.Scaffold630.g21618"/>
</dbReference>
<protein>
    <submittedName>
        <fullName evidence="2">UAS domain-containing protein</fullName>
    </submittedName>
</protein>